<dbReference type="GO" id="GO:0005524">
    <property type="term" value="F:ATP binding"/>
    <property type="evidence" value="ECO:0007669"/>
    <property type="project" value="UniProtKB-KW"/>
</dbReference>
<dbReference type="FunFam" id="1.10.1070.11:FF:000031">
    <property type="entry name" value="Phosphatidyl inositol 3-kinase"/>
    <property type="match status" value="1"/>
</dbReference>
<evidence type="ECO:0000256" key="5">
    <source>
        <dbReference type="ARBA" id="ARBA00022679"/>
    </source>
</evidence>
<evidence type="ECO:0000256" key="4">
    <source>
        <dbReference type="ARBA" id="ARBA00022527"/>
    </source>
</evidence>
<dbReference type="InterPro" id="IPR018936">
    <property type="entry name" value="PI3/4_kinase_CS"/>
</dbReference>
<dbReference type="Pfam" id="PF00454">
    <property type="entry name" value="PI3_PI4_kinase"/>
    <property type="match status" value="1"/>
</dbReference>
<dbReference type="Gene3D" id="3.30.1010.10">
    <property type="entry name" value="Phosphatidylinositol 3-kinase Catalytic Subunit, Chain A, domain 4"/>
    <property type="match status" value="1"/>
</dbReference>
<evidence type="ECO:0000259" key="15">
    <source>
        <dbReference type="PROSITE" id="PS51190"/>
    </source>
</evidence>
<dbReference type="EMBL" id="ATLV01006057">
    <property type="status" value="NOT_ANNOTATED_CDS"/>
    <property type="molecule type" value="Genomic_DNA"/>
</dbReference>
<gene>
    <name evidence="16" type="ORF">ZHAS_00001350</name>
</gene>
<dbReference type="VEuPathDB" id="VectorBase:ASIC001350"/>
<dbReference type="InterPro" id="IPR003152">
    <property type="entry name" value="FATC_dom"/>
</dbReference>
<keyword evidence="5" id="KW-0808">Transferase</keyword>
<dbReference type="EMBL" id="KE524335">
    <property type="protein sequence ID" value="KFB35224.1"/>
    <property type="molecule type" value="Genomic_DNA"/>
</dbReference>
<dbReference type="SUPFAM" id="SSF56112">
    <property type="entry name" value="Protein kinase-like (PK-like)"/>
    <property type="match status" value="1"/>
</dbReference>
<dbReference type="GO" id="GO:0005694">
    <property type="term" value="C:chromosome"/>
    <property type="evidence" value="ECO:0007669"/>
    <property type="project" value="TreeGrafter"/>
</dbReference>
<evidence type="ECO:0000256" key="8">
    <source>
        <dbReference type="ARBA" id="ARBA00022777"/>
    </source>
</evidence>
<dbReference type="SMART" id="SM00802">
    <property type="entry name" value="UME"/>
    <property type="match status" value="1"/>
</dbReference>
<evidence type="ECO:0000256" key="3">
    <source>
        <dbReference type="ARBA" id="ARBA00012513"/>
    </source>
</evidence>
<evidence type="ECO:0000313" key="16">
    <source>
        <dbReference type="EMBL" id="KFB35224.1"/>
    </source>
</evidence>
<dbReference type="EMBL" id="ATLV01006056">
    <property type="status" value="NOT_ANNOTATED_CDS"/>
    <property type="molecule type" value="Genomic_DNA"/>
</dbReference>
<dbReference type="Proteomes" id="UP000030765">
    <property type="component" value="Unassembled WGS sequence"/>
</dbReference>
<dbReference type="STRING" id="74873.A0A084VB80"/>
<evidence type="ECO:0000256" key="11">
    <source>
        <dbReference type="ARBA" id="ARBA00023242"/>
    </source>
</evidence>
<keyword evidence="4" id="KW-0723">Serine/threonine-protein kinase</keyword>
<dbReference type="PANTHER" id="PTHR11139">
    <property type="entry name" value="ATAXIA TELANGIECTASIA MUTATED ATM -RELATED"/>
    <property type="match status" value="1"/>
</dbReference>
<dbReference type="OrthoDB" id="381190at2759"/>
<keyword evidence="9" id="KW-0067">ATP-binding</keyword>
<keyword evidence="11" id="KW-0539">Nucleus</keyword>
<comment type="subcellular location">
    <subcellularLocation>
        <location evidence="1">Nucleus</location>
    </subcellularLocation>
</comment>
<reference evidence="17" key="2">
    <citation type="submission" date="2020-05" db="UniProtKB">
        <authorList>
            <consortium name="EnsemblMetazoa"/>
        </authorList>
    </citation>
    <scope>IDENTIFICATION</scope>
</reference>
<evidence type="ECO:0000256" key="7">
    <source>
        <dbReference type="ARBA" id="ARBA00022763"/>
    </source>
</evidence>
<dbReference type="OMA" id="YTVYSQM"/>
<dbReference type="PROSITE" id="PS51190">
    <property type="entry name" value="FATC"/>
    <property type="match status" value="1"/>
</dbReference>
<evidence type="ECO:0000256" key="12">
    <source>
        <dbReference type="ARBA" id="ARBA00024420"/>
    </source>
</evidence>
<evidence type="ECO:0000259" key="14">
    <source>
        <dbReference type="PROSITE" id="PS51189"/>
    </source>
</evidence>
<dbReference type="GO" id="GO:0006281">
    <property type="term" value="P:DNA repair"/>
    <property type="evidence" value="ECO:0007669"/>
    <property type="project" value="UniProtKB-KW"/>
</dbReference>
<keyword evidence="10" id="KW-0234">DNA repair</keyword>
<dbReference type="InterPro" id="IPR014009">
    <property type="entry name" value="PIK_FAT"/>
</dbReference>
<dbReference type="GO" id="GO:0000723">
    <property type="term" value="P:telomere maintenance"/>
    <property type="evidence" value="ECO:0007669"/>
    <property type="project" value="TreeGrafter"/>
</dbReference>
<dbReference type="GO" id="GO:0000077">
    <property type="term" value="P:DNA damage checkpoint signaling"/>
    <property type="evidence" value="ECO:0007669"/>
    <property type="project" value="TreeGrafter"/>
</dbReference>
<feature type="domain" description="FAT" evidence="14">
    <location>
        <begin position="1602"/>
        <end position="2205"/>
    </location>
</feature>
<dbReference type="Pfam" id="PF02259">
    <property type="entry name" value="FAT"/>
    <property type="match status" value="1"/>
</dbReference>
<dbReference type="Gene3D" id="1.10.1070.11">
    <property type="entry name" value="Phosphatidylinositol 3-/4-kinase, catalytic domain"/>
    <property type="match status" value="1"/>
</dbReference>
<dbReference type="SUPFAM" id="SSF48371">
    <property type="entry name" value="ARM repeat"/>
    <property type="match status" value="1"/>
</dbReference>
<evidence type="ECO:0000259" key="13">
    <source>
        <dbReference type="PROSITE" id="PS50290"/>
    </source>
</evidence>
<dbReference type="SMART" id="SM00146">
    <property type="entry name" value="PI3Kc"/>
    <property type="match status" value="1"/>
</dbReference>
<feature type="domain" description="FATC" evidence="15">
    <location>
        <begin position="2638"/>
        <end position="2670"/>
    </location>
</feature>
<evidence type="ECO:0000313" key="18">
    <source>
        <dbReference type="Proteomes" id="UP000030765"/>
    </source>
</evidence>
<dbReference type="VEuPathDB" id="VectorBase:ASIS003410"/>
<dbReference type="PROSITE" id="PS00916">
    <property type="entry name" value="PI3_4_KINASE_2"/>
    <property type="match status" value="1"/>
</dbReference>
<dbReference type="EC" id="2.7.11.1" evidence="3"/>
<keyword evidence="18" id="KW-1185">Reference proteome</keyword>
<evidence type="ECO:0000313" key="17">
    <source>
        <dbReference type="EnsemblMetazoa" id="ASIC001350-PA"/>
    </source>
</evidence>
<dbReference type="SMART" id="SM01343">
    <property type="entry name" value="FATC"/>
    <property type="match status" value="1"/>
</dbReference>
<name>A0A084VB80_ANOSI</name>
<dbReference type="InterPro" id="IPR011009">
    <property type="entry name" value="Kinase-like_dom_sf"/>
</dbReference>
<dbReference type="CDD" id="cd00892">
    <property type="entry name" value="PIKKc_ATR"/>
    <property type="match status" value="1"/>
</dbReference>
<dbReference type="PROSITE" id="PS50290">
    <property type="entry name" value="PI3_4_KINASE_3"/>
    <property type="match status" value="1"/>
</dbReference>
<protein>
    <recommendedName>
        <fullName evidence="12">Serine/threonine-protein kinase ATR</fullName>
        <ecNumber evidence="3">2.7.11.1</ecNumber>
    </recommendedName>
</protein>
<feature type="domain" description="PI3K/PI4K catalytic" evidence="13">
    <location>
        <begin position="2319"/>
        <end position="2630"/>
    </location>
</feature>
<keyword evidence="8" id="KW-0418">Kinase</keyword>
<dbReference type="InterPro" id="IPR056802">
    <property type="entry name" value="ATR-like_M-HEAT"/>
</dbReference>
<accession>A0A084VB80</accession>
<dbReference type="InterPro" id="IPR050517">
    <property type="entry name" value="DDR_Repair_Kinase"/>
</dbReference>
<evidence type="ECO:0000256" key="1">
    <source>
        <dbReference type="ARBA" id="ARBA00004123"/>
    </source>
</evidence>
<evidence type="ECO:0000256" key="2">
    <source>
        <dbReference type="ARBA" id="ARBA00010769"/>
    </source>
</evidence>
<dbReference type="InterPro" id="IPR012993">
    <property type="entry name" value="UME"/>
</dbReference>
<dbReference type="InterPro" id="IPR036940">
    <property type="entry name" value="PI3/4_kinase_cat_sf"/>
</dbReference>
<dbReference type="EnsemblMetazoa" id="ASIC001350-RA">
    <property type="protein sequence ID" value="ASIC001350-PA"/>
    <property type="gene ID" value="ASIC001350"/>
</dbReference>
<dbReference type="InterPro" id="IPR016024">
    <property type="entry name" value="ARM-type_fold"/>
</dbReference>
<dbReference type="GO" id="GO:0004674">
    <property type="term" value="F:protein serine/threonine kinase activity"/>
    <property type="evidence" value="ECO:0007669"/>
    <property type="project" value="UniProtKB-KW"/>
</dbReference>
<reference evidence="16 18" key="1">
    <citation type="journal article" date="2014" name="BMC Genomics">
        <title>Genome sequence of Anopheles sinensis provides insight into genetics basis of mosquito competence for malaria parasites.</title>
        <authorList>
            <person name="Zhou D."/>
            <person name="Zhang D."/>
            <person name="Ding G."/>
            <person name="Shi L."/>
            <person name="Hou Q."/>
            <person name="Ye Y."/>
            <person name="Xu Y."/>
            <person name="Zhou H."/>
            <person name="Xiong C."/>
            <person name="Li S."/>
            <person name="Yu J."/>
            <person name="Hong S."/>
            <person name="Yu X."/>
            <person name="Zou P."/>
            <person name="Chen C."/>
            <person name="Chang X."/>
            <person name="Wang W."/>
            <person name="Lv Y."/>
            <person name="Sun Y."/>
            <person name="Ma L."/>
            <person name="Shen B."/>
            <person name="Zhu C."/>
        </authorList>
    </citation>
    <scope>NUCLEOTIDE SEQUENCE [LARGE SCALE GENOMIC DNA]</scope>
</reference>
<dbReference type="InterPro" id="IPR003151">
    <property type="entry name" value="PIK-rel_kinase_FAT"/>
</dbReference>
<sequence length="2670" mass="302644">MEANPDEAKYSAEGTESMWRTLISTLTEIVNGDNSSRIEMILNMIRTDITYDDPGLFPSTLLISDIDRQKCRTSNCWLIYQLLRITSMEAYNSIATSCTELIKEIITACFIKQRWLAQEISSKFVKLLEQMNDHQPESKSSLNEFIRFLVKDDCISDFHFAEIIIKNMSCCRKIRAYCLHVLKNIISIVTDGEDEASQQIIVGSVRAVLRTLSIGNIDEKFLCMVFFTTYFRHANQALASEDSLQTAIDVMNMMAISLCRLKAWHTSGLVSSKKVKVFLLAITDLFSTLSNLHQLSAVDSSWKEKLKNAACNVLHQTKEIHQLDRIMQQEEMDVVLGNYKHQLVELIRRLNPCTNDAGNVLAALEHCPEALSLLENAIYDESLLKAKNMVTHRYECSTIERINEGCQLIPISEISTIWSTVLERVERQQDLFRYVLYLAKKLNFKFARNMATSDRSNERLYLFMWRFDSKLPPMDEENLFKFSGENWPILLDLCFHMIQLTDFRRVGSETQCALINVLFSPFEGKYLKPEGSSRVQQGHGRDAKHMEQQREHALERLCSVQMGHLEKDFSDIETYLAEKLLALLEAILSEEGGILKTVVAKQFPHLVLSAKIPLKALFERVFLPLLANVKDVSLENIIPALGILYCIRAATSDQFKVYQCTENHRSFQCGHCLEPKLTTRHVDGIYLKTVTESLVAAGPALELDAQLRTSILRHLKDTTVAGRLAFVKFLPNALKHTDLLINEEIVPCWVSLFSDRSIEVCQAMSENANAILSTLANRLADRPELYDKYIDLVLEQALAAIEQSFAGTPSYDHQSAIVRMTVEIAVGSGRNTSQIAPTAEQRRDEPLKQCVRMMLFLLMQPESEVTYEASRAVAEMCARQDVSPWNILCWYRHDIMKLMMGLAVSNYCFSGISLAHSLTIVSHTFECRDVVDFVGKHYKTMMAMLLPWCLRFPKCEDMLSELAAIIRKDLVTILSTSFLTIYTYLFISETPEVTNRCIDYIMKLTGNSFFELLHSDIKRTVSEILIFYHFNAEYVINAIRSLLSKDSDTDQVPTARIADYIAARFLGVLANFESTLVNSDGEKIVKNEALLSLGDIIRLLGGEHITPFRFKIIALLRTALAVPEGPTFTSYCVNVWRIFVCTVEVSVLGPLLSTVFVTLEPLLASYPDDVGYIFRYLVLENNSLLGNYIGDLYFLADSPGMPEDIRKTIKVRIPVHGGHASDRFAARLEELLRHCNHENFTVRAFALTHLCRLFEANRRELNEAILGQHQRVSVGTIATMVEMLNRALGEQDTNLQLRAAECFGEMGAFAPSHLPPNYAPSGLGFALTIHSDAFAIFALRELCRAYQRQRDSKFVDSFSLAIQEILSERGVSPAKGKKRDVWETIPERLRPIMEPLLTSCYTTVSIANPTVLHPVFHNVRSSFEWSYQWASQMIESIGQGATRNLLRAFKPSLRCDAGTLSLVLPYILLHSLQLCEDVGQRHRIADELQTVFDAAVSGTQSQDGGLLAPTANDIAPTGTTTMVGGGSSIVESLMCDQEARDSTGKELALECAKYAFGLFDFLERWKRQRLKADRSAEEKDSSNGGGSAKVVDAFLDHFDPDLLARVNFKCHEYARALQLLEHRSIGEDRGKRLQDKLPFLGEIYARLGDTDSVEGVMALKATEPTLTEQILYHNTTGRLHEAVACYERLFQLMGAGEPPKLDDLNSMIECYLRLDQPETALLLAESLLARYHDTALCEPLQDIQAEPLYRLGRFEELQDLLEHRQAGPDETRHWGIICGSLIVKYRQTDYEKFCAEIVHARQEVIRGSGFGTGRSGTSRTLDELGTYEKRYEQVLKLHMIREFEKCGHIMHRLRQQRNKDKDSKLLDDVRQLVDNLNTRLEVLQPNATTLEPIISLRRILLKEMKRTVDERQGTGSAGKELRQLFDRLIGELWMKSTELASKANMYQQALLYILHAESYRPQDLFIKNAKLLWERRDIAGALKVLERGVNEIVNESDANALKTLPKEDRLVYAEGKRLIAAYNAEASNISTTLNHHYFKEAVAANPESEIALVQLAQYLDKLYGSLPSSEQDSAKGWDLMLEAMVAYGNSMQYGSNYIYQSMPRVLSIWLDSTAKALLKPTTITSSSSAGQIATSRKAAQRMNTLAHKLCDTLSPYFFFTSFSQLISRVAHPSVETYQVLKNIIVKLLLNYPQQTLWMMLSVYKSSYPNRVRRCVEIFNDRQLAQAASMDKLIKDFNALADRFIELTNKEIPGGGNSSRSATVKVTVSALVKALPKLLADRNFSKVLIPIERCMQLVLNKSSGTDFKPYPTNDIYIASIEEEVTVLHSLQKPRKINLRGHNGRLYTMMMKPKDDLRKDFRLMEFNAVVKQYLAQDPDAKHRRLHIRTYAVLPLNEECGIIEWISNLNTFRAIVFTYYKQRGLGIAAKELRNYNYARTDPLSKKRDAFLSILLPRHPPVFGEWFRDCFPNPHNWFQARSSYIKTTAVISMVGYILGLGDRHGENILFDSTNGDTVHVDFNCLFNRGETFQIPEVVPFRLTHNMVHAMGPLGVEGLFRRCCEIVLRILQNQAPTFMSVLKPFVYDPMVSWSKVGGAGSVGDVGSRDTNTERTDPQAWLNVQNIEERLKGYVKINGKPSCMPLSIEGQVNHLIKEATDTDNLAQMYIGWSGYT</sequence>
<evidence type="ECO:0000256" key="10">
    <source>
        <dbReference type="ARBA" id="ARBA00023204"/>
    </source>
</evidence>
<dbReference type="Pfam" id="PF23593">
    <property type="entry name" value="HEAT_ATR"/>
    <property type="match status" value="1"/>
</dbReference>
<keyword evidence="7" id="KW-0227">DNA damage</keyword>
<dbReference type="PANTHER" id="PTHR11139:SF69">
    <property type="entry name" value="SERINE_THREONINE-PROTEIN KINASE ATR"/>
    <property type="match status" value="1"/>
</dbReference>
<organism evidence="16">
    <name type="scientific">Anopheles sinensis</name>
    <name type="common">Mosquito</name>
    <dbReference type="NCBI Taxonomy" id="74873"/>
    <lineage>
        <taxon>Eukaryota</taxon>
        <taxon>Metazoa</taxon>
        <taxon>Ecdysozoa</taxon>
        <taxon>Arthropoda</taxon>
        <taxon>Hexapoda</taxon>
        <taxon>Insecta</taxon>
        <taxon>Pterygota</taxon>
        <taxon>Neoptera</taxon>
        <taxon>Endopterygota</taxon>
        <taxon>Diptera</taxon>
        <taxon>Nematocera</taxon>
        <taxon>Culicoidea</taxon>
        <taxon>Culicidae</taxon>
        <taxon>Anophelinae</taxon>
        <taxon>Anopheles</taxon>
    </lineage>
</organism>
<dbReference type="Pfam" id="PF08064">
    <property type="entry name" value="UME"/>
    <property type="match status" value="1"/>
</dbReference>
<comment type="similarity">
    <text evidence="2">Belongs to the PI3/PI4-kinase family. ATM subfamily.</text>
</comment>
<proteinExistence type="inferred from homology"/>
<dbReference type="Pfam" id="PF02260">
    <property type="entry name" value="FATC"/>
    <property type="match status" value="1"/>
</dbReference>
<dbReference type="GO" id="GO:0005634">
    <property type="term" value="C:nucleus"/>
    <property type="evidence" value="ECO:0007669"/>
    <property type="project" value="UniProtKB-SubCell"/>
</dbReference>
<evidence type="ECO:0000256" key="6">
    <source>
        <dbReference type="ARBA" id="ARBA00022741"/>
    </source>
</evidence>
<dbReference type="PROSITE" id="PS51189">
    <property type="entry name" value="FAT"/>
    <property type="match status" value="1"/>
</dbReference>
<dbReference type="Pfam" id="PF25030">
    <property type="entry name" value="M-HEAT_ATR"/>
    <property type="match status" value="1"/>
</dbReference>
<dbReference type="InterPro" id="IPR000403">
    <property type="entry name" value="PI3/4_kinase_cat_dom"/>
</dbReference>
<keyword evidence="6" id="KW-0547">Nucleotide-binding</keyword>
<dbReference type="InterPro" id="IPR057564">
    <property type="entry name" value="HEAT_ATR"/>
</dbReference>
<evidence type="ECO:0000256" key="9">
    <source>
        <dbReference type="ARBA" id="ARBA00022840"/>
    </source>
</evidence>